<keyword evidence="1" id="KW-0540">Nuclease</keyword>
<name>A0ABT3V2K0_9ACTN</name>
<sequence length="138" mass="15349">MDYARMRGIAEELMAYAERLEGAWTAEIGPAGPLLAMTSRSKRHEGAVRRIRNQLDEQLPATHPGYICANDPEIEHPSIGHYMIVDPRTGTIEVHSAPCKARYLDKRAYIFGDSVPFGAWKVETGAFRRYGKAGDSVS</sequence>
<organism evidence="1 2">
    <name type="scientific">Streptomyces ortus</name>
    <dbReference type="NCBI Taxonomy" id="2867268"/>
    <lineage>
        <taxon>Bacteria</taxon>
        <taxon>Bacillati</taxon>
        <taxon>Actinomycetota</taxon>
        <taxon>Actinomycetes</taxon>
        <taxon>Kitasatosporales</taxon>
        <taxon>Streptomycetaceae</taxon>
        <taxon>Streptomyces</taxon>
    </lineage>
</organism>
<reference evidence="1" key="1">
    <citation type="journal article" date="2022" name="bioRxiv">
        <title>Discovery and biosynthetic assessment of Streptomyces ortus sp nov. isolated from a deep-sea sponge.</title>
        <authorList>
            <person name="Williams S.E."/>
        </authorList>
    </citation>
    <scope>NUCLEOTIDE SEQUENCE</scope>
    <source>
        <strain evidence="1">A15ISP2-DRY2</strain>
    </source>
</reference>
<dbReference type="GO" id="GO:0004519">
    <property type="term" value="F:endonuclease activity"/>
    <property type="evidence" value="ECO:0007669"/>
    <property type="project" value="UniProtKB-KW"/>
</dbReference>
<protein>
    <submittedName>
        <fullName evidence="1">Uma2 family endonuclease</fullName>
    </submittedName>
</protein>
<comment type="caution">
    <text evidence="1">The sequence shown here is derived from an EMBL/GenBank/DDBJ whole genome shotgun (WGS) entry which is preliminary data.</text>
</comment>
<keyword evidence="1" id="KW-0378">Hydrolase</keyword>
<accession>A0ABT3V2K0</accession>
<gene>
    <name evidence="1" type="ORF">K3769_15895</name>
</gene>
<dbReference type="EMBL" id="JAIFZO010000002">
    <property type="protein sequence ID" value="MCX4234239.1"/>
    <property type="molecule type" value="Genomic_DNA"/>
</dbReference>
<evidence type="ECO:0000313" key="1">
    <source>
        <dbReference type="EMBL" id="MCX4234239.1"/>
    </source>
</evidence>
<keyword evidence="1" id="KW-0255">Endonuclease</keyword>
<proteinExistence type="predicted"/>
<dbReference type="RefSeq" id="WP_267027089.1">
    <property type="nucleotide sequence ID" value="NZ_JAIFZO010000002.1"/>
</dbReference>
<dbReference type="Proteomes" id="UP001165590">
    <property type="component" value="Unassembled WGS sequence"/>
</dbReference>
<keyword evidence="2" id="KW-1185">Reference proteome</keyword>
<evidence type="ECO:0000313" key="2">
    <source>
        <dbReference type="Proteomes" id="UP001165590"/>
    </source>
</evidence>